<dbReference type="Proteomes" id="UP000671862">
    <property type="component" value="Chromosome"/>
</dbReference>
<evidence type="ECO:0000313" key="3">
    <source>
        <dbReference type="EMBL" id="QTA38187.1"/>
    </source>
</evidence>
<proteinExistence type="predicted"/>
<evidence type="ECO:0000313" key="5">
    <source>
        <dbReference type="Proteomes" id="UP000671862"/>
    </source>
</evidence>
<feature type="transmembrane region" description="Helical" evidence="1">
    <location>
        <begin position="253"/>
        <end position="271"/>
    </location>
</feature>
<accession>A0ABX7S6H6</accession>
<keyword evidence="1" id="KW-0812">Transmembrane</keyword>
<keyword evidence="1" id="KW-1133">Transmembrane helix</keyword>
<name>A0ABX7S6H6_9BACT</name>
<evidence type="ECO:0000256" key="1">
    <source>
        <dbReference type="SAM" id="Phobius"/>
    </source>
</evidence>
<gene>
    <name evidence="3" type="ORF">JYK00_01200</name>
    <name evidence="4" type="ORF">JYK00_01270</name>
</gene>
<keyword evidence="1" id="KW-0472">Membrane</keyword>
<keyword evidence="5" id="KW-1185">Reference proteome</keyword>
<dbReference type="RefSeq" id="WP_207566908.1">
    <property type="nucleotide sequence ID" value="NZ_CP071446.1"/>
</dbReference>
<dbReference type="EMBL" id="CP071446">
    <property type="protein sequence ID" value="QTA38187.1"/>
    <property type="molecule type" value="Genomic_DNA"/>
</dbReference>
<protein>
    <submittedName>
        <fullName evidence="3">Transposase</fullName>
    </submittedName>
</protein>
<reference evidence="3 5" key="1">
    <citation type="submission" date="2021-03" db="EMBL/GenBank/DDBJ databases">
        <title>Thermosipho ferrireducens sp.nov., an anaerobic thermophilic iron-reducing bacterium isolated from a deep-sea hydrothermal sulfide deposits.</title>
        <authorList>
            <person name="Zeng X."/>
            <person name="Chen Y."/>
            <person name="Shao Z."/>
        </authorList>
    </citation>
    <scope>NUCLEOTIDE SEQUENCE [LARGE SCALE GENOMIC DNA]</scope>
    <source>
        <strain evidence="3 5">JL129W03</strain>
    </source>
</reference>
<dbReference type="InterPro" id="IPR002559">
    <property type="entry name" value="Transposase_11"/>
</dbReference>
<sequence length="301" mass="35995">MRRRNIKKIFKLIQKFYKNILPQLPQKSTNRGRPRKYSDVLILSLAVLKELLGLSFRETLEIGTMYFNKVPSLRDFHYRVLQLEEIIKHLINFIHDTLQCEIESIIVDGTGIGFKKHTTLNWMRGTYVRQIKNHVRCEVVLTKGKYKLFQYVEVGKAYSSEIKLLKKLLKKIELKGKKFIADKLYDVKWLREYLKKRGIKEVIKIRKRAIGRKEVDYEEYKERNEIEGLFGNIKTKLGGYVYAYREDMARIQALIKFLLYNLYVAYIFLFTKLCIDITNFIEIHIKIYKFYIIPCKIRKNA</sequence>
<organism evidence="3 5">
    <name type="scientific">Thermosipho ferrireducens</name>
    <dbReference type="NCBI Taxonomy" id="2571116"/>
    <lineage>
        <taxon>Bacteria</taxon>
        <taxon>Thermotogati</taxon>
        <taxon>Thermotogota</taxon>
        <taxon>Thermotogae</taxon>
        <taxon>Thermotogales</taxon>
        <taxon>Fervidobacteriaceae</taxon>
        <taxon>Thermosipho</taxon>
    </lineage>
</organism>
<evidence type="ECO:0000259" key="2">
    <source>
        <dbReference type="Pfam" id="PF01609"/>
    </source>
</evidence>
<dbReference type="EMBL" id="CP071446">
    <property type="protein sequence ID" value="QTA38200.1"/>
    <property type="molecule type" value="Genomic_DNA"/>
</dbReference>
<evidence type="ECO:0000313" key="4">
    <source>
        <dbReference type="EMBL" id="QTA38200.1"/>
    </source>
</evidence>
<feature type="domain" description="Transposase IS4-like" evidence="2">
    <location>
        <begin position="105"/>
        <end position="262"/>
    </location>
</feature>
<dbReference type="Pfam" id="PF01609">
    <property type="entry name" value="DDE_Tnp_1"/>
    <property type="match status" value="1"/>
</dbReference>